<dbReference type="Gene3D" id="2.60.120.1130">
    <property type="match status" value="1"/>
</dbReference>
<sequence>MIFNQLCFLSCTKKSFIKDLNKTDDAGLKALTLELTQGISSDSGKVKKILYWVKDNIKYIAFENGYEGFIPREAALVYKRKFGDCKDMSSIISAMSAYAGVQGVTLAWIGTREIPYSYDQLSTPAVDNHMISVYNDNGTYVFLDATDRETRYGLPSSFIQGKEALMSNGDTYKIIKVPVVDAENNKAAEVVELQLQGEKLVGWGSVSYSGFARSNLLSQMGDATGKSRFERIKSIVLKGNNKFSLKDYTEKNIADRDRPYVIDFNFELSDYAVRDGNELYISLFLDQIYEKLTLEADRVSAFEIDFLASHSCRYELALPANYALKYLPDNFSLDNDVMKVDAFYTKKSGIVSLDLNLKLKKILLQQSDFALWNETIKKLKNLYTQTLILKENEGKPKN</sequence>
<evidence type="ECO:0000313" key="2">
    <source>
        <dbReference type="EMBL" id="OYQ37199.1"/>
    </source>
</evidence>
<evidence type="ECO:0000313" key="3">
    <source>
        <dbReference type="Proteomes" id="UP000216605"/>
    </source>
</evidence>
<dbReference type="Proteomes" id="UP000216605">
    <property type="component" value="Unassembled WGS sequence"/>
</dbReference>
<gene>
    <name evidence="2" type="ORF">CHU92_08655</name>
</gene>
<dbReference type="EMBL" id="NOXV01000258">
    <property type="protein sequence ID" value="OYQ37199.1"/>
    <property type="molecule type" value="Genomic_DNA"/>
</dbReference>
<comment type="caution">
    <text evidence="2">The sequence shown here is derived from an EMBL/GenBank/DDBJ whole genome shotgun (WGS) entry which is preliminary data.</text>
</comment>
<dbReference type="AlphaFoldDB" id="A0A255Z6Y8"/>
<dbReference type="Gene3D" id="3.10.620.30">
    <property type="match status" value="1"/>
</dbReference>
<protein>
    <recommendedName>
        <fullName evidence="1">Transglutaminase-like domain-containing protein</fullName>
    </recommendedName>
</protein>
<name>A0A255Z6Y8_9FLAO</name>
<proteinExistence type="predicted"/>
<organism evidence="2 3">
    <name type="scientific">Flavobacterium cyanobacteriorum</name>
    <dbReference type="NCBI Taxonomy" id="2022802"/>
    <lineage>
        <taxon>Bacteria</taxon>
        <taxon>Pseudomonadati</taxon>
        <taxon>Bacteroidota</taxon>
        <taxon>Flavobacteriia</taxon>
        <taxon>Flavobacteriales</taxon>
        <taxon>Flavobacteriaceae</taxon>
        <taxon>Flavobacterium</taxon>
    </lineage>
</organism>
<evidence type="ECO:0000259" key="1">
    <source>
        <dbReference type="Pfam" id="PF01841"/>
    </source>
</evidence>
<dbReference type="InterPro" id="IPR002931">
    <property type="entry name" value="Transglutaminase-like"/>
</dbReference>
<accession>A0A255Z6Y8</accession>
<reference evidence="2 3" key="1">
    <citation type="submission" date="2017-07" db="EMBL/GenBank/DDBJ databases">
        <title>Flavobacterium cyanobacteriorum sp. nov., isolated from cyanobacterial aggregates in a eutrophic lake.</title>
        <authorList>
            <person name="Cai H."/>
        </authorList>
    </citation>
    <scope>NUCLEOTIDE SEQUENCE [LARGE SCALE GENOMIC DNA]</scope>
    <source>
        <strain evidence="2 3">TH021</strain>
    </source>
</reference>
<keyword evidence="3" id="KW-1185">Reference proteome</keyword>
<dbReference type="Pfam" id="PF01841">
    <property type="entry name" value="Transglut_core"/>
    <property type="match status" value="1"/>
</dbReference>
<feature type="domain" description="Transglutaminase-like" evidence="1">
    <location>
        <begin position="30"/>
        <end position="102"/>
    </location>
</feature>